<organism evidence="1 2">
    <name type="scientific">Rubinisphaera italica</name>
    <dbReference type="NCBI Taxonomy" id="2527969"/>
    <lineage>
        <taxon>Bacteria</taxon>
        <taxon>Pseudomonadati</taxon>
        <taxon>Planctomycetota</taxon>
        <taxon>Planctomycetia</taxon>
        <taxon>Planctomycetales</taxon>
        <taxon>Planctomycetaceae</taxon>
        <taxon>Rubinisphaera</taxon>
    </lineage>
</organism>
<comment type="caution">
    <text evidence="1">The sequence shown here is derived from an EMBL/GenBank/DDBJ whole genome shotgun (WGS) entry which is preliminary data.</text>
</comment>
<accession>A0A5C5XE47</accession>
<dbReference type="RefSeq" id="WP_146502345.1">
    <property type="nucleotide sequence ID" value="NZ_SJPG01000001.1"/>
</dbReference>
<dbReference type="AlphaFoldDB" id="A0A5C5XE47"/>
<gene>
    <name evidence="1" type="ORF">Pan54_09060</name>
</gene>
<evidence type="ECO:0000313" key="2">
    <source>
        <dbReference type="Proteomes" id="UP000316095"/>
    </source>
</evidence>
<dbReference type="Gene3D" id="1.10.510.10">
    <property type="entry name" value="Transferase(Phosphotransferase) domain 1"/>
    <property type="match status" value="1"/>
</dbReference>
<keyword evidence="1" id="KW-0808">Transferase</keyword>
<dbReference type="InterPro" id="IPR011009">
    <property type="entry name" value="Kinase-like_dom_sf"/>
</dbReference>
<dbReference type="Proteomes" id="UP000316095">
    <property type="component" value="Unassembled WGS sequence"/>
</dbReference>
<keyword evidence="2" id="KW-1185">Reference proteome</keyword>
<dbReference type="SUPFAM" id="SSF56112">
    <property type="entry name" value="Protein kinase-like (PK-like)"/>
    <property type="match status" value="1"/>
</dbReference>
<dbReference type="GO" id="GO:0004674">
    <property type="term" value="F:protein serine/threonine kinase activity"/>
    <property type="evidence" value="ECO:0007669"/>
    <property type="project" value="UniProtKB-KW"/>
</dbReference>
<proteinExistence type="predicted"/>
<sequence>MERTVKPRPAVLRALGNQDPPGELLIDGEIFKRDEVFKHDSWAATALYRGNEFDAVCKMNRSQSIYGFPMKWLGRFLANREAFAYSTLAGIEGIASGCDKIARNGRTLPNVVAHQFVPGHPLGNNEEVNEDFFPGLLRILKAVHKKGFAYVDLHKRENILVGDDAKPYLIDFQISYYSAPDRIFRMPFSRTLLRLLQNSDLYHLTKHVKRHRPEQVKELGLTKFATQPWWIRAHRKVAVPFRQTRRRLLTLIGVRGKSGRSATEVFAEHAFRCENEQGENTQKAA</sequence>
<protein>
    <submittedName>
        <fullName evidence="1">Serine/threonine protein kinase</fullName>
    </submittedName>
</protein>
<dbReference type="OrthoDB" id="212517at2"/>
<keyword evidence="1" id="KW-0723">Serine/threonine-protein kinase</keyword>
<evidence type="ECO:0000313" key="1">
    <source>
        <dbReference type="EMBL" id="TWT60192.1"/>
    </source>
</evidence>
<keyword evidence="1" id="KW-0418">Kinase</keyword>
<reference evidence="1 2" key="1">
    <citation type="submission" date="2019-02" db="EMBL/GenBank/DDBJ databases">
        <title>Deep-cultivation of Planctomycetes and their phenomic and genomic characterization uncovers novel biology.</title>
        <authorList>
            <person name="Wiegand S."/>
            <person name="Jogler M."/>
            <person name="Boedeker C."/>
            <person name="Pinto D."/>
            <person name="Vollmers J."/>
            <person name="Rivas-Marin E."/>
            <person name="Kohn T."/>
            <person name="Peeters S.H."/>
            <person name="Heuer A."/>
            <person name="Rast P."/>
            <person name="Oberbeckmann S."/>
            <person name="Bunk B."/>
            <person name="Jeske O."/>
            <person name="Meyerdierks A."/>
            <person name="Storesund J.E."/>
            <person name="Kallscheuer N."/>
            <person name="Luecker S."/>
            <person name="Lage O.M."/>
            <person name="Pohl T."/>
            <person name="Merkel B.J."/>
            <person name="Hornburger P."/>
            <person name="Mueller R.-W."/>
            <person name="Bruemmer F."/>
            <person name="Labrenz M."/>
            <person name="Spormann A.M."/>
            <person name="Op Den Camp H."/>
            <person name="Overmann J."/>
            <person name="Amann R."/>
            <person name="Jetten M.S.M."/>
            <person name="Mascher T."/>
            <person name="Medema M.H."/>
            <person name="Devos D.P."/>
            <person name="Kaster A.-K."/>
            <person name="Ovreas L."/>
            <person name="Rohde M."/>
            <person name="Galperin M.Y."/>
            <person name="Jogler C."/>
        </authorList>
    </citation>
    <scope>NUCLEOTIDE SEQUENCE [LARGE SCALE GENOMIC DNA]</scope>
    <source>
        <strain evidence="1 2">Pan54</strain>
    </source>
</reference>
<name>A0A5C5XE47_9PLAN</name>
<dbReference type="EMBL" id="SJPG01000001">
    <property type="protein sequence ID" value="TWT60192.1"/>
    <property type="molecule type" value="Genomic_DNA"/>
</dbReference>